<evidence type="ECO:0000313" key="2">
    <source>
        <dbReference type="EMBL" id="SFF41473.1"/>
    </source>
</evidence>
<feature type="transmembrane region" description="Helical" evidence="1">
    <location>
        <begin position="87"/>
        <end position="107"/>
    </location>
</feature>
<feature type="transmembrane region" description="Helical" evidence="1">
    <location>
        <begin position="204"/>
        <end position="223"/>
    </location>
</feature>
<accession>A0A1I2III8</accession>
<proteinExistence type="predicted"/>
<feature type="transmembrane region" description="Helical" evidence="1">
    <location>
        <begin position="165"/>
        <end position="184"/>
    </location>
</feature>
<dbReference type="AlphaFoldDB" id="A0A1I2III8"/>
<dbReference type="OrthoDB" id="2663350at2"/>
<dbReference type="Proteomes" id="UP000183410">
    <property type="component" value="Unassembled WGS sequence"/>
</dbReference>
<feature type="transmembrane region" description="Helical" evidence="1">
    <location>
        <begin position="20"/>
        <end position="41"/>
    </location>
</feature>
<feature type="transmembrane region" description="Helical" evidence="1">
    <location>
        <begin position="132"/>
        <end position="153"/>
    </location>
</feature>
<name>A0A1I2III8_9BACL</name>
<feature type="transmembrane region" description="Helical" evidence="1">
    <location>
        <begin position="53"/>
        <end position="75"/>
    </location>
</feature>
<sequence length="228" mass="26259">MNRTLSVIKLHQRDRFSWIFIPLIILGSSFIVNWLTSMMISEDSMYTGGIASLLVYIFGLGIIVVAQTFPFAISFSISRINYFTGTIVMALLVSFGSALLLLLMSIIENQLTNHWWSGLYFFHLPYLNDGNLLVQLLTLFLFTVHLFLWGFVFGSFYRKFKKSGMLILFLASGLGLTLGSYIITQNQWWLDIWKWITQHTAFGLSLWLIPFILLNALLSFLMLRRSTI</sequence>
<organism evidence="2 3">
    <name type="scientific">Paenibacillus algorifonticola</name>
    <dbReference type="NCBI Taxonomy" id="684063"/>
    <lineage>
        <taxon>Bacteria</taxon>
        <taxon>Bacillati</taxon>
        <taxon>Bacillota</taxon>
        <taxon>Bacilli</taxon>
        <taxon>Bacillales</taxon>
        <taxon>Paenibacillaceae</taxon>
        <taxon>Paenibacillus</taxon>
    </lineage>
</organism>
<reference evidence="3" key="1">
    <citation type="submission" date="2016-10" db="EMBL/GenBank/DDBJ databases">
        <authorList>
            <person name="Varghese N."/>
            <person name="Submissions S."/>
        </authorList>
    </citation>
    <scope>NUCLEOTIDE SEQUENCE [LARGE SCALE GENOMIC DNA]</scope>
    <source>
        <strain evidence="3">CGMCC 1.10223</strain>
    </source>
</reference>
<dbReference type="EMBL" id="FONN01000036">
    <property type="protein sequence ID" value="SFF41473.1"/>
    <property type="molecule type" value="Genomic_DNA"/>
</dbReference>
<evidence type="ECO:0000313" key="3">
    <source>
        <dbReference type="Proteomes" id="UP000183410"/>
    </source>
</evidence>
<keyword evidence="1" id="KW-0472">Membrane</keyword>
<keyword evidence="3" id="KW-1185">Reference proteome</keyword>
<dbReference type="RefSeq" id="WP_046231195.1">
    <property type="nucleotide sequence ID" value="NZ_FONN01000036.1"/>
</dbReference>
<protein>
    <submittedName>
        <fullName evidence="2">Uncharacterized protein</fullName>
    </submittedName>
</protein>
<gene>
    <name evidence="2" type="ORF">SAMN04487969_13612</name>
</gene>
<evidence type="ECO:0000256" key="1">
    <source>
        <dbReference type="SAM" id="Phobius"/>
    </source>
</evidence>
<keyword evidence="1" id="KW-1133">Transmembrane helix</keyword>
<keyword evidence="1" id="KW-0812">Transmembrane</keyword>